<dbReference type="NCBIfam" id="TIGR02727">
    <property type="entry name" value="MTHFS_bact"/>
    <property type="match status" value="1"/>
</dbReference>
<feature type="binding site" evidence="4">
    <location>
        <position position="54"/>
    </location>
    <ligand>
        <name>substrate</name>
    </ligand>
</feature>
<dbReference type="GO" id="GO:0030272">
    <property type="term" value="F:5-formyltetrahydrofolate cyclo-ligase activity"/>
    <property type="evidence" value="ECO:0007669"/>
    <property type="project" value="UniProtKB-EC"/>
</dbReference>
<name>A0A520N6Q4_9GAMM</name>
<dbReference type="PIRSF" id="PIRSF006806">
    <property type="entry name" value="FTHF_cligase"/>
    <property type="match status" value="1"/>
</dbReference>
<organism evidence="6 7">
    <name type="scientific">SAR86 cluster bacterium</name>
    <dbReference type="NCBI Taxonomy" id="2030880"/>
    <lineage>
        <taxon>Bacteria</taxon>
        <taxon>Pseudomonadati</taxon>
        <taxon>Pseudomonadota</taxon>
        <taxon>Gammaproteobacteria</taxon>
        <taxon>SAR86 cluster</taxon>
    </lineage>
</organism>
<gene>
    <name evidence="6" type="ORF">EVA97_00820</name>
</gene>
<keyword evidence="5" id="KW-0460">Magnesium</keyword>
<feature type="binding site" evidence="4">
    <location>
        <begin position="3"/>
        <end position="7"/>
    </location>
    <ligand>
        <name>ATP</name>
        <dbReference type="ChEBI" id="CHEBI:30616"/>
    </ligand>
</feature>
<evidence type="ECO:0000256" key="1">
    <source>
        <dbReference type="ARBA" id="ARBA00010638"/>
    </source>
</evidence>
<dbReference type="PANTHER" id="PTHR23407:SF1">
    <property type="entry name" value="5-FORMYLTETRAHYDROFOLATE CYCLO-LIGASE"/>
    <property type="match status" value="1"/>
</dbReference>
<dbReference type="GO" id="GO:0009396">
    <property type="term" value="P:folic acid-containing compound biosynthetic process"/>
    <property type="evidence" value="ECO:0007669"/>
    <property type="project" value="TreeGrafter"/>
</dbReference>
<dbReference type="InterPro" id="IPR024185">
    <property type="entry name" value="FTHF_cligase-like_sf"/>
</dbReference>
<reference evidence="6 7" key="1">
    <citation type="submission" date="2019-02" db="EMBL/GenBank/DDBJ databases">
        <title>Prokaryotic population dynamics and viral predation in marine succession experiment using metagenomics: the confinement effect.</title>
        <authorList>
            <person name="Haro-Moreno J.M."/>
            <person name="Rodriguez-Valera F."/>
            <person name="Lopez-Perez M."/>
        </authorList>
    </citation>
    <scope>NUCLEOTIDE SEQUENCE [LARGE SCALE GENOMIC DNA]</scope>
    <source>
        <strain evidence="6">MED-G164</strain>
    </source>
</reference>
<keyword evidence="5" id="KW-0479">Metal-binding</keyword>
<proteinExistence type="inferred from homology"/>
<evidence type="ECO:0000313" key="7">
    <source>
        <dbReference type="Proteomes" id="UP000315283"/>
    </source>
</evidence>
<dbReference type="GO" id="GO:0035999">
    <property type="term" value="P:tetrahydrofolate interconversion"/>
    <property type="evidence" value="ECO:0007669"/>
    <property type="project" value="TreeGrafter"/>
</dbReference>
<sequence length="190" mass="21785">MVKNKIRKSLLDQGQLLSDKFLLKTSSKIQKSTVKEIDIESSKNTLLYSPYKTEVKLNLVINEIKSNSNNIYLPKIFPNKELRFNLLSDNSILVKNKYGINEIDNNEGYIGLERFNTIFIPFVGVDKNGFRLGYGGGYFDRALEKIKLCVSKPLVVGMGYDYQILDTSYGESHDMKYDIVITESRILSYK</sequence>
<dbReference type="Gene3D" id="3.40.50.10420">
    <property type="entry name" value="NagB/RpiA/CoA transferase-like"/>
    <property type="match status" value="1"/>
</dbReference>
<evidence type="ECO:0000256" key="4">
    <source>
        <dbReference type="PIRSR" id="PIRSR006806-1"/>
    </source>
</evidence>
<dbReference type="InterPro" id="IPR002698">
    <property type="entry name" value="FTHF_cligase"/>
</dbReference>
<dbReference type="PANTHER" id="PTHR23407">
    <property type="entry name" value="ATPASE INHIBITOR/5-FORMYLTETRAHYDROFOLATE CYCLO-LIGASE"/>
    <property type="match status" value="1"/>
</dbReference>
<keyword evidence="2 4" id="KW-0547">Nucleotide-binding</keyword>
<dbReference type="InterPro" id="IPR037171">
    <property type="entry name" value="NagB/RpiA_transferase-like"/>
</dbReference>
<dbReference type="SUPFAM" id="SSF100950">
    <property type="entry name" value="NagB/RpiA/CoA transferase-like"/>
    <property type="match status" value="1"/>
</dbReference>
<dbReference type="GO" id="GO:0046872">
    <property type="term" value="F:metal ion binding"/>
    <property type="evidence" value="ECO:0007669"/>
    <property type="project" value="UniProtKB-KW"/>
</dbReference>
<evidence type="ECO:0000256" key="3">
    <source>
        <dbReference type="ARBA" id="ARBA00022840"/>
    </source>
</evidence>
<comment type="caution">
    <text evidence="6">The sequence shown here is derived from an EMBL/GenBank/DDBJ whole genome shotgun (WGS) entry which is preliminary data.</text>
</comment>
<dbReference type="Pfam" id="PF01812">
    <property type="entry name" value="5-FTHF_cyc-lig"/>
    <property type="match status" value="1"/>
</dbReference>
<protein>
    <recommendedName>
        <fullName evidence="5">5-formyltetrahydrofolate cyclo-ligase</fullName>
        <ecNumber evidence="5">6.3.3.2</ecNumber>
    </recommendedName>
</protein>
<comment type="catalytic activity">
    <reaction evidence="5">
        <text>(6S)-5-formyl-5,6,7,8-tetrahydrofolate + ATP = (6R)-5,10-methenyltetrahydrofolate + ADP + phosphate</text>
        <dbReference type="Rhea" id="RHEA:10488"/>
        <dbReference type="ChEBI" id="CHEBI:30616"/>
        <dbReference type="ChEBI" id="CHEBI:43474"/>
        <dbReference type="ChEBI" id="CHEBI:57455"/>
        <dbReference type="ChEBI" id="CHEBI:57457"/>
        <dbReference type="ChEBI" id="CHEBI:456216"/>
        <dbReference type="EC" id="6.3.3.2"/>
    </reaction>
</comment>
<keyword evidence="6" id="KW-0436">Ligase</keyword>
<evidence type="ECO:0000256" key="5">
    <source>
        <dbReference type="RuleBase" id="RU361279"/>
    </source>
</evidence>
<dbReference type="AlphaFoldDB" id="A0A520N6Q4"/>
<comment type="similarity">
    <text evidence="1 5">Belongs to the 5-formyltetrahydrofolate cyclo-ligase family.</text>
</comment>
<evidence type="ECO:0000256" key="2">
    <source>
        <dbReference type="ARBA" id="ARBA00022741"/>
    </source>
</evidence>
<dbReference type="Proteomes" id="UP000315283">
    <property type="component" value="Unassembled WGS sequence"/>
</dbReference>
<dbReference type="GO" id="GO:0005524">
    <property type="term" value="F:ATP binding"/>
    <property type="evidence" value="ECO:0007669"/>
    <property type="project" value="UniProtKB-KW"/>
</dbReference>
<evidence type="ECO:0000313" key="6">
    <source>
        <dbReference type="EMBL" id="RZO29125.1"/>
    </source>
</evidence>
<dbReference type="EC" id="6.3.3.2" evidence="5"/>
<dbReference type="EMBL" id="SHBJ01000003">
    <property type="protein sequence ID" value="RZO29125.1"/>
    <property type="molecule type" value="Genomic_DNA"/>
</dbReference>
<accession>A0A520N6Q4</accession>
<keyword evidence="3 4" id="KW-0067">ATP-binding</keyword>
<comment type="cofactor">
    <cofactor evidence="5">
        <name>Mg(2+)</name>
        <dbReference type="ChEBI" id="CHEBI:18420"/>
    </cofactor>
</comment>